<feature type="compositionally biased region" description="Low complexity" evidence="1">
    <location>
        <begin position="122"/>
        <end position="140"/>
    </location>
</feature>
<feature type="compositionally biased region" description="Low complexity" evidence="1">
    <location>
        <begin position="53"/>
        <end position="68"/>
    </location>
</feature>
<dbReference type="Proteomes" id="UP001445076">
    <property type="component" value="Unassembled WGS sequence"/>
</dbReference>
<dbReference type="PANTHER" id="PTHR23216:SF1">
    <property type="entry name" value="NUCLEOLAR AND COILED-BODY PHOSPHOPROTEIN 1"/>
    <property type="match status" value="1"/>
</dbReference>
<evidence type="ECO:0000259" key="2">
    <source>
        <dbReference type="Pfam" id="PF05022"/>
    </source>
</evidence>
<dbReference type="EMBL" id="JARKIK010000068">
    <property type="protein sequence ID" value="KAK8729101.1"/>
    <property type="molecule type" value="Genomic_DNA"/>
</dbReference>
<feature type="non-terminal residue" evidence="3">
    <location>
        <position position="1"/>
    </location>
</feature>
<organism evidence="3 4">
    <name type="scientific">Cherax quadricarinatus</name>
    <name type="common">Australian red claw crayfish</name>
    <dbReference type="NCBI Taxonomy" id="27406"/>
    <lineage>
        <taxon>Eukaryota</taxon>
        <taxon>Metazoa</taxon>
        <taxon>Ecdysozoa</taxon>
        <taxon>Arthropoda</taxon>
        <taxon>Crustacea</taxon>
        <taxon>Multicrustacea</taxon>
        <taxon>Malacostraca</taxon>
        <taxon>Eumalacostraca</taxon>
        <taxon>Eucarida</taxon>
        <taxon>Decapoda</taxon>
        <taxon>Pleocyemata</taxon>
        <taxon>Astacidea</taxon>
        <taxon>Parastacoidea</taxon>
        <taxon>Parastacidae</taxon>
        <taxon>Cherax</taxon>
    </lineage>
</organism>
<evidence type="ECO:0000313" key="4">
    <source>
        <dbReference type="Proteomes" id="UP001445076"/>
    </source>
</evidence>
<accession>A0AAW0WBP4</accession>
<dbReference type="Pfam" id="PF05022">
    <property type="entry name" value="SRP40_C"/>
    <property type="match status" value="1"/>
</dbReference>
<keyword evidence="4" id="KW-1185">Reference proteome</keyword>
<feature type="domain" description="Srp40 C-terminal" evidence="2">
    <location>
        <begin position="154"/>
        <end position="225"/>
    </location>
</feature>
<dbReference type="GO" id="GO:0005654">
    <property type="term" value="C:nucleoplasm"/>
    <property type="evidence" value="ECO:0007669"/>
    <property type="project" value="TreeGrafter"/>
</dbReference>
<name>A0AAW0WBP4_CHEQU</name>
<feature type="compositionally biased region" description="Low complexity" evidence="1">
    <location>
        <begin position="86"/>
        <end position="98"/>
    </location>
</feature>
<gene>
    <name evidence="3" type="ORF">OTU49_008626</name>
</gene>
<dbReference type="PANTHER" id="PTHR23216">
    <property type="entry name" value="NUCLEOLAR AND COILED-BODY PHOSPHOPROTEIN 1"/>
    <property type="match status" value="1"/>
</dbReference>
<sequence>AESSSEESDSSEEEGTTKPTVTINKTKVKPPVKKESSSEESSDSDEAPAKPQAKSATKTPSKAAAVKKSSSEESSEESLEEEPVKKVSVTKKPSSSEETSSESEDEPKKASSLAQTPNGTASKNSFNNLNSSWNNSMNTSFTTPGGTFYKKNEPYRRVRAEEVDVDYKFDNSFKAKQGAQGSWGERAYRDLKETRGKGYRQEKNKKKKGSYRGGALDFGVNSVKFDSD</sequence>
<dbReference type="GO" id="GO:0005730">
    <property type="term" value="C:nucleolus"/>
    <property type="evidence" value="ECO:0007669"/>
    <property type="project" value="InterPro"/>
</dbReference>
<proteinExistence type="predicted"/>
<evidence type="ECO:0000313" key="3">
    <source>
        <dbReference type="EMBL" id="KAK8729101.1"/>
    </source>
</evidence>
<dbReference type="InterPro" id="IPR039191">
    <property type="entry name" value="Nopp140-like"/>
</dbReference>
<dbReference type="InterPro" id="IPR007718">
    <property type="entry name" value="Srp40_C"/>
</dbReference>
<reference evidence="3 4" key="1">
    <citation type="journal article" date="2024" name="BMC Genomics">
        <title>Genome assembly of redclaw crayfish (Cherax quadricarinatus) provides insights into its immune adaptation and hypoxia tolerance.</title>
        <authorList>
            <person name="Liu Z."/>
            <person name="Zheng J."/>
            <person name="Li H."/>
            <person name="Fang K."/>
            <person name="Wang S."/>
            <person name="He J."/>
            <person name="Zhou D."/>
            <person name="Weng S."/>
            <person name="Chi M."/>
            <person name="Gu Z."/>
            <person name="He J."/>
            <person name="Li F."/>
            <person name="Wang M."/>
        </authorList>
    </citation>
    <scope>NUCLEOTIDE SEQUENCE [LARGE SCALE GENOMIC DNA]</scope>
    <source>
        <strain evidence="3">ZL_2023a</strain>
    </source>
</reference>
<dbReference type="AlphaFoldDB" id="A0AAW0WBP4"/>
<feature type="region of interest" description="Disordered" evidence="1">
    <location>
        <begin position="1"/>
        <end position="150"/>
    </location>
</feature>
<feature type="compositionally biased region" description="Polar residues" evidence="1">
    <location>
        <begin position="112"/>
        <end position="121"/>
    </location>
</feature>
<protein>
    <recommendedName>
        <fullName evidence="2">Srp40 C-terminal domain-containing protein</fullName>
    </recommendedName>
</protein>
<evidence type="ECO:0000256" key="1">
    <source>
        <dbReference type="SAM" id="MobiDB-lite"/>
    </source>
</evidence>
<feature type="compositionally biased region" description="Acidic residues" evidence="1">
    <location>
        <begin position="1"/>
        <end position="14"/>
    </location>
</feature>
<comment type="caution">
    <text evidence="3">The sequence shown here is derived from an EMBL/GenBank/DDBJ whole genome shotgun (WGS) entry which is preliminary data.</text>
</comment>